<protein>
    <submittedName>
        <fullName evidence="6">Hsp20 family protein</fullName>
    </submittedName>
</protein>
<keyword evidence="1" id="KW-0346">Stress response</keyword>
<evidence type="ECO:0000313" key="7">
    <source>
        <dbReference type="Proteomes" id="UP001589795"/>
    </source>
</evidence>
<evidence type="ECO:0000256" key="1">
    <source>
        <dbReference type="ARBA" id="ARBA00023016"/>
    </source>
</evidence>
<evidence type="ECO:0000256" key="2">
    <source>
        <dbReference type="PROSITE-ProRule" id="PRU00285"/>
    </source>
</evidence>
<dbReference type="InterPro" id="IPR002068">
    <property type="entry name" value="A-crystallin/Hsp20_dom"/>
</dbReference>
<dbReference type="EMBL" id="JBHLWQ010000050">
    <property type="protein sequence ID" value="MFC0199668.1"/>
    <property type="molecule type" value="Genomic_DNA"/>
</dbReference>
<dbReference type="PROSITE" id="PS01031">
    <property type="entry name" value="SHSP"/>
    <property type="match status" value="1"/>
</dbReference>
<proteinExistence type="inferred from homology"/>
<dbReference type="PANTHER" id="PTHR47062:SF1">
    <property type="entry name" value="SMALL HEAT SHOCK PROTEIN IBPA"/>
    <property type="match status" value="1"/>
</dbReference>
<sequence>MRTTFDFAPLFRSSVGFDRLLDALETTSRFNTAQSWPPYDIVKAAEDSYRITVAVAGFNDAEVSITQERNNLIVAGQKAEGDEFEYLHRGIPAARFERRFELADHVQVEEASLRDGLLTISLKREIPEAMKPRQIKIASDAPVERKQLQSSKAAEKVAETTSEPVAA</sequence>
<dbReference type="RefSeq" id="WP_265506144.1">
    <property type="nucleotide sequence ID" value="NZ_JAOTBE010000008.1"/>
</dbReference>
<dbReference type="SUPFAM" id="SSF49764">
    <property type="entry name" value="HSP20-like chaperones"/>
    <property type="match status" value="1"/>
</dbReference>
<dbReference type="InterPro" id="IPR037913">
    <property type="entry name" value="ACD_IbpA/B"/>
</dbReference>
<dbReference type="InterPro" id="IPR008978">
    <property type="entry name" value="HSP20-like_chaperone"/>
</dbReference>
<feature type="compositionally biased region" description="Basic and acidic residues" evidence="4">
    <location>
        <begin position="142"/>
        <end position="158"/>
    </location>
</feature>
<dbReference type="Gene3D" id="2.60.40.790">
    <property type="match status" value="1"/>
</dbReference>
<feature type="region of interest" description="Disordered" evidence="4">
    <location>
        <begin position="138"/>
        <end position="167"/>
    </location>
</feature>
<name>A0ABV6CG11_9RHOB</name>
<gene>
    <name evidence="6" type="ORF">ACFFIZ_04900</name>
</gene>
<evidence type="ECO:0000313" key="6">
    <source>
        <dbReference type="EMBL" id="MFC0199668.1"/>
    </source>
</evidence>
<evidence type="ECO:0000256" key="4">
    <source>
        <dbReference type="SAM" id="MobiDB-lite"/>
    </source>
</evidence>
<dbReference type="PANTHER" id="PTHR47062">
    <property type="match status" value="1"/>
</dbReference>
<evidence type="ECO:0000259" key="5">
    <source>
        <dbReference type="PROSITE" id="PS01031"/>
    </source>
</evidence>
<comment type="caution">
    <text evidence="6">The sequence shown here is derived from an EMBL/GenBank/DDBJ whole genome shotgun (WGS) entry which is preliminary data.</text>
</comment>
<evidence type="ECO:0000256" key="3">
    <source>
        <dbReference type="RuleBase" id="RU003616"/>
    </source>
</evidence>
<dbReference type="Pfam" id="PF00011">
    <property type="entry name" value="HSP20"/>
    <property type="match status" value="1"/>
</dbReference>
<reference evidence="6 7" key="1">
    <citation type="submission" date="2024-09" db="EMBL/GenBank/DDBJ databases">
        <authorList>
            <person name="Sun Q."/>
            <person name="Mori K."/>
        </authorList>
    </citation>
    <scope>NUCLEOTIDE SEQUENCE [LARGE SCALE GENOMIC DNA]</scope>
    <source>
        <strain evidence="6 7">CCM 7904</strain>
    </source>
</reference>
<keyword evidence="7" id="KW-1185">Reference proteome</keyword>
<accession>A0ABV6CG11</accession>
<comment type="similarity">
    <text evidence="2 3">Belongs to the small heat shock protein (HSP20) family.</text>
</comment>
<feature type="domain" description="SHSP" evidence="5">
    <location>
        <begin position="30"/>
        <end position="140"/>
    </location>
</feature>
<dbReference type="CDD" id="cd06470">
    <property type="entry name" value="ACD_IbpA-B_like"/>
    <property type="match status" value="1"/>
</dbReference>
<organism evidence="6 7">
    <name type="scientific">Paracoccus rhizosphaerae</name>
    <dbReference type="NCBI Taxonomy" id="1133347"/>
    <lineage>
        <taxon>Bacteria</taxon>
        <taxon>Pseudomonadati</taxon>
        <taxon>Pseudomonadota</taxon>
        <taxon>Alphaproteobacteria</taxon>
        <taxon>Rhodobacterales</taxon>
        <taxon>Paracoccaceae</taxon>
        <taxon>Paracoccus</taxon>
    </lineage>
</organism>
<dbReference type="Proteomes" id="UP001589795">
    <property type="component" value="Unassembled WGS sequence"/>
</dbReference>